<comment type="catalytic activity">
    <reaction evidence="4">
        <text>a 2'-deoxyadenosine in DNA + S-adenosyl-L-methionine = an N(6)-methyl-2'-deoxyadenosine in DNA + S-adenosyl-L-homocysteine + H(+)</text>
        <dbReference type="Rhea" id="RHEA:15197"/>
        <dbReference type="Rhea" id="RHEA-COMP:12418"/>
        <dbReference type="Rhea" id="RHEA-COMP:12419"/>
        <dbReference type="ChEBI" id="CHEBI:15378"/>
        <dbReference type="ChEBI" id="CHEBI:57856"/>
        <dbReference type="ChEBI" id="CHEBI:59789"/>
        <dbReference type="ChEBI" id="CHEBI:90615"/>
        <dbReference type="ChEBI" id="CHEBI:90616"/>
        <dbReference type="EC" id="2.1.1.72"/>
    </reaction>
</comment>
<feature type="domain" description="MmeI-like N-terminal" evidence="5">
    <location>
        <begin position="5"/>
        <end position="227"/>
    </location>
</feature>
<dbReference type="InterPro" id="IPR046819">
    <property type="entry name" value="MmeI_hel"/>
</dbReference>
<feature type="domain" description="MmeI-like target recognition" evidence="7">
    <location>
        <begin position="877"/>
        <end position="941"/>
    </location>
</feature>
<dbReference type="InterPro" id="IPR002052">
    <property type="entry name" value="DNA_methylase_N6_adenine_CS"/>
</dbReference>
<dbReference type="AlphaFoldDB" id="A0A7W8E6W2"/>
<dbReference type="PANTHER" id="PTHR33841">
    <property type="entry name" value="DNA METHYLTRANSFERASE YEEA-RELATED"/>
    <property type="match status" value="1"/>
</dbReference>
<evidence type="ECO:0000256" key="3">
    <source>
        <dbReference type="ARBA" id="ARBA00022679"/>
    </source>
</evidence>
<gene>
    <name evidence="9" type="ORF">HDF16_005818</name>
</gene>
<evidence type="ECO:0000313" key="10">
    <source>
        <dbReference type="Proteomes" id="UP000540989"/>
    </source>
</evidence>
<dbReference type="PANTHER" id="PTHR33841:SF1">
    <property type="entry name" value="DNA METHYLTRANSFERASE A"/>
    <property type="match status" value="1"/>
</dbReference>
<evidence type="ECO:0000259" key="5">
    <source>
        <dbReference type="Pfam" id="PF20464"/>
    </source>
</evidence>
<sequence length="1149" mass="128812">MLDLAESFIARWKRSSASERANYALFLSELCDLIQVPRPEPSTSDEDANTYVIDKAVVFKELDGSSTTNFIDLYKRNAFVLEAKQGSNPQSTPSTSLFTARKLKRGTAVRGTIRWDEAMLAARGQAERYAKALPASEGWPPFLIVVDVGHSIELYADFSLTGKAYLPFPDPRTFRISIDHLTLSAVNERLRAIWLDPLSLDPARETAKVTREVAGKLAVLARNLEQQHSPKAVAEFLTRCIFTSFAEDVRLLPERGWLNLLQSLREDVDNFPLMAEALWQTMNDGGFSPILRSHILRFNGGLFESTKALPLTRDQLGLLIEAADSRWRDVEPAIFGTLLERALDREERHALGAHYTPRAYVERLVIPTLVEPIRDDWRNAQAVITQQVNAGDDAGAIETAKAFHRQLCSTRVLDPACGSGNFLYVALEHMKRLEGEVLETLHSLGETQQSLEHTGLTVDPHQLLGIELNPRAAVIADLVLWIGYLQWHFRTRGDAQPPIPVIRNFHNIVEADALLTWKKRIPVLDKEGAPVTQWDGLTKKTNPTTGQEIPDETARRPVYEYVDAKRYKWPDADFIVGNPPFIGGKDIRAELGDGYVTVLREVYDEVPDSADFVMYWWQRSAELSRSGALRRFGLITTNSLPQIFNRKVVAQNLNATKDPLSLIFAIPDHPWMKSLGQEERASTRYAAVRIAMTVAERGEHQGHLYRVIREGNARAEGTDVELAEQSGKIFADLKVGINVASASSLESNENLSCPGVKLHGAGFIVTPEQAASLGLGRIAGLDIHIRPYLNGRDLTGHSRNVMVIDLFGLTAQEVERRFPEVYQWVYDHVKPERDHNRRASYSTKWWIFGEPRGFFRPALAGLNRYISTVETAKHRVFVFLKGLVIPDNMLVNVATTDAYALGVLSSSIHVHWALAAGGRLGIGNDPRYNKTRCFDPFPFPDCTETQKHSIREIAERLDAHRKRQQQLHPWLTLTGMYNILEVLRSGESFTEEDRNIYEAGLVGVLRHLHDELDSAVFAAYGWSPSLSTEQVLENLVILNAQRHSEEAGGLVRWLRPEFQAPNAAPVQAALGDLLPIESTTATRRKLPWPATLTDQVRAIKDSLRAQPLQTPQQIATGFKPASRARVAEILETLTVLGQTRLASDDRYTL</sequence>
<dbReference type="Gene3D" id="3.40.50.150">
    <property type="entry name" value="Vaccinia Virus protein VP39"/>
    <property type="match status" value="1"/>
</dbReference>
<evidence type="ECO:0000256" key="2">
    <source>
        <dbReference type="ARBA" id="ARBA00022603"/>
    </source>
</evidence>
<comment type="caution">
    <text evidence="9">The sequence shown here is derived from an EMBL/GenBank/DDBJ whole genome shotgun (WGS) entry which is preliminary data.</text>
</comment>
<dbReference type="Proteomes" id="UP000540989">
    <property type="component" value="Unassembled WGS sequence"/>
</dbReference>
<keyword evidence="10" id="KW-1185">Reference proteome</keyword>
<organism evidence="9 10">
    <name type="scientific">Granulicella aggregans</name>
    <dbReference type="NCBI Taxonomy" id="474949"/>
    <lineage>
        <taxon>Bacteria</taxon>
        <taxon>Pseudomonadati</taxon>
        <taxon>Acidobacteriota</taxon>
        <taxon>Terriglobia</taxon>
        <taxon>Terriglobales</taxon>
        <taxon>Acidobacteriaceae</taxon>
        <taxon>Granulicella</taxon>
    </lineage>
</organism>
<dbReference type="SUPFAM" id="SSF53335">
    <property type="entry name" value="S-adenosyl-L-methionine-dependent methyltransferases"/>
    <property type="match status" value="1"/>
</dbReference>
<evidence type="ECO:0000313" key="9">
    <source>
        <dbReference type="EMBL" id="MBB5061082.1"/>
    </source>
</evidence>
<dbReference type="EC" id="2.1.1.72" evidence="1"/>
<feature type="domain" description="MmeI-like helicase spacer" evidence="6">
    <location>
        <begin position="232"/>
        <end position="303"/>
    </location>
</feature>
<protein>
    <recommendedName>
        <fullName evidence="1">site-specific DNA-methyltransferase (adenine-specific)</fullName>
        <ecNumber evidence="1">2.1.1.72</ecNumber>
    </recommendedName>
</protein>
<dbReference type="EMBL" id="JACHIP010000027">
    <property type="protein sequence ID" value="MBB5061082.1"/>
    <property type="molecule type" value="Genomic_DNA"/>
</dbReference>
<feature type="domain" description="MmeI-like DNA-methyltransferase" evidence="8">
    <location>
        <begin position="399"/>
        <end position="673"/>
    </location>
</feature>
<evidence type="ECO:0000256" key="1">
    <source>
        <dbReference type="ARBA" id="ARBA00011900"/>
    </source>
</evidence>
<evidence type="ECO:0000256" key="4">
    <source>
        <dbReference type="ARBA" id="ARBA00047942"/>
    </source>
</evidence>
<dbReference type="Pfam" id="PF20464">
    <property type="entry name" value="MmeI_N"/>
    <property type="match status" value="1"/>
</dbReference>
<dbReference type="InterPro" id="IPR046820">
    <property type="entry name" value="MmeI_TRD"/>
</dbReference>
<name>A0A7W8E6W2_9BACT</name>
<dbReference type="PRINTS" id="PR00507">
    <property type="entry name" value="N12N6MTFRASE"/>
</dbReference>
<dbReference type="RefSeq" id="WP_221313315.1">
    <property type="nucleotide sequence ID" value="NZ_JACHIP010000027.1"/>
</dbReference>
<dbReference type="Pfam" id="PF20466">
    <property type="entry name" value="MmeI_TRD"/>
    <property type="match status" value="1"/>
</dbReference>
<evidence type="ECO:0000259" key="6">
    <source>
        <dbReference type="Pfam" id="PF20465"/>
    </source>
</evidence>
<evidence type="ECO:0000259" key="7">
    <source>
        <dbReference type="Pfam" id="PF20466"/>
    </source>
</evidence>
<dbReference type="InterPro" id="IPR046817">
    <property type="entry name" value="MmeI_N"/>
</dbReference>
<dbReference type="Pfam" id="PF20465">
    <property type="entry name" value="MmeI_hel"/>
    <property type="match status" value="1"/>
</dbReference>
<dbReference type="PROSITE" id="PS00092">
    <property type="entry name" value="N6_MTASE"/>
    <property type="match status" value="1"/>
</dbReference>
<dbReference type="GO" id="GO:0032259">
    <property type="term" value="P:methylation"/>
    <property type="evidence" value="ECO:0007669"/>
    <property type="project" value="UniProtKB-KW"/>
</dbReference>
<dbReference type="InterPro" id="IPR050953">
    <property type="entry name" value="N4_N6_ade-DNA_methylase"/>
</dbReference>
<dbReference type="Pfam" id="PF20473">
    <property type="entry name" value="MmeI_Mtase"/>
    <property type="match status" value="1"/>
</dbReference>
<evidence type="ECO:0000259" key="8">
    <source>
        <dbReference type="Pfam" id="PF20473"/>
    </source>
</evidence>
<dbReference type="InterPro" id="IPR029063">
    <property type="entry name" value="SAM-dependent_MTases_sf"/>
</dbReference>
<dbReference type="InterPro" id="IPR046816">
    <property type="entry name" value="MmeI_Mtase"/>
</dbReference>
<reference evidence="9 10" key="1">
    <citation type="submission" date="2020-08" db="EMBL/GenBank/DDBJ databases">
        <title>Genomic Encyclopedia of Type Strains, Phase IV (KMG-V): Genome sequencing to study the core and pangenomes of soil and plant-associated prokaryotes.</title>
        <authorList>
            <person name="Whitman W."/>
        </authorList>
    </citation>
    <scope>NUCLEOTIDE SEQUENCE [LARGE SCALE GENOMIC DNA]</scope>
    <source>
        <strain evidence="9 10">M8UP14</strain>
    </source>
</reference>
<dbReference type="GO" id="GO:0009007">
    <property type="term" value="F:site-specific DNA-methyltransferase (adenine-specific) activity"/>
    <property type="evidence" value="ECO:0007669"/>
    <property type="project" value="UniProtKB-EC"/>
</dbReference>
<dbReference type="GO" id="GO:0003676">
    <property type="term" value="F:nucleic acid binding"/>
    <property type="evidence" value="ECO:0007669"/>
    <property type="project" value="InterPro"/>
</dbReference>
<keyword evidence="3 9" id="KW-0808">Transferase</keyword>
<keyword evidence="2 9" id="KW-0489">Methyltransferase</keyword>
<proteinExistence type="predicted"/>
<accession>A0A7W8E6W2</accession>